<dbReference type="GO" id="GO:0006508">
    <property type="term" value="P:proteolysis"/>
    <property type="evidence" value="ECO:0007669"/>
    <property type="project" value="UniProtKB-KW"/>
</dbReference>
<reference evidence="1 2" key="1">
    <citation type="submission" date="2019-10" db="EMBL/GenBank/DDBJ databases">
        <authorList>
            <person name="Jorgensen H.J."/>
            <person name="Tolsma S."/>
            <person name="Caruso S.M."/>
            <person name="Garlena R.A."/>
            <person name="Russell D.A."/>
            <person name="Pope W.H."/>
            <person name="Jacobs-Se D."/>
            <person name="Hatfull G.F."/>
        </authorList>
    </citation>
    <scope>NUCLEOTIDE SEQUENCE [LARGE SCALE GENOMIC DNA]</scope>
</reference>
<dbReference type="EMBL" id="MN617843">
    <property type="protein sequence ID" value="QGH75322.1"/>
    <property type="molecule type" value="Genomic_DNA"/>
</dbReference>
<dbReference type="KEGG" id="vg:60321238"/>
<evidence type="ECO:0000313" key="1">
    <source>
        <dbReference type="EMBL" id="QGH75322.1"/>
    </source>
</evidence>
<accession>A0A5Q2WC34</accession>
<dbReference type="GO" id="GO:0001897">
    <property type="term" value="P:symbiont-mediated cytolysis of host cell"/>
    <property type="evidence" value="ECO:0007669"/>
    <property type="project" value="UniProtKB-ARBA"/>
</dbReference>
<dbReference type="SUPFAM" id="SSF54001">
    <property type="entry name" value="Cysteine proteinases"/>
    <property type="match status" value="1"/>
</dbReference>
<dbReference type="Proteomes" id="UP000370142">
    <property type="component" value="Segment"/>
</dbReference>
<keyword evidence="2" id="KW-1185">Reference proteome</keyword>
<protein>
    <submittedName>
        <fullName evidence="1">Cysteine protease</fullName>
    </submittedName>
</protein>
<dbReference type="InterPro" id="IPR038765">
    <property type="entry name" value="Papain-like_cys_pep_sf"/>
</dbReference>
<sequence length="241" mass="27017">MSRGQATGRLLHHDPASRAYAAPRREVIQRSWRHRMGPVTDQADYNGCVGWTWLDLLNSPLMAANRRRWNASHTPARFTTTYLRNDVGLEIYKLATRNDPFSWTYPPTDGGSSGLGGAKALKAAGIIDAYRWTFSFDQLLAWGVRQPLAIGTIWTDPMSDPDREGIIHIGTDAQLKAANDHGIGHEYSLIGVNWPRKLGRIRNHWTESWGLDGEAWIPLDELERLVMDFQGDVCVAELAGP</sequence>
<name>A0A5Q2WC34_9CAUD</name>
<proteinExistence type="predicted"/>
<keyword evidence="1" id="KW-0645">Protease</keyword>
<organism evidence="1 2">
    <name type="scientific">Mycobacterium phage Quesadilla</name>
    <dbReference type="NCBI Taxonomy" id="2664226"/>
    <lineage>
        <taxon>Viruses</taxon>
        <taxon>Duplodnaviria</taxon>
        <taxon>Heunggongvirae</taxon>
        <taxon>Uroviricota</taxon>
        <taxon>Caudoviricetes</taxon>
        <taxon>Bclasvirinae</taxon>
        <taxon>Quesadillavirus</taxon>
        <taxon>Quesadillavirus quesadilla</taxon>
    </lineage>
</organism>
<dbReference type="GO" id="GO:0008233">
    <property type="term" value="F:peptidase activity"/>
    <property type="evidence" value="ECO:0007669"/>
    <property type="project" value="UniProtKB-KW"/>
</dbReference>
<dbReference type="GeneID" id="60321238"/>
<dbReference type="RefSeq" id="YP_009949830.1">
    <property type="nucleotide sequence ID" value="NC_051584.1"/>
</dbReference>
<evidence type="ECO:0000313" key="2">
    <source>
        <dbReference type="Proteomes" id="UP000370142"/>
    </source>
</evidence>
<keyword evidence="1" id="KW-0378">Hydrolase</keyword>
<gene>
    <name evidence="1" type="primary">74</name>
    <name evidence="1" type="ORF">SEA_QUESADILLA_74</name>
</gene>